<proteinExistence type="predicted"/>
<name>A0A2Z2PQ12_RHIRH</name>
<reference evidence="1" key="1">
    <citation type="submission" date="2016-10" db="EMBL/GenBank/DDBJ databases">
        <title>Agrobacterium Ti plasmids: Classification based on T-DNA and Vir regions organization.</title>
        <authorList>
            <person name="Nabi N."/>
            <person name="Vial L."/>
            <person name="Ben Hafsa A."/>
            <person name="Chapulliot D."/>
            <person name="Berard A."/>
            <person name="Chauveau A."/>
            <person name="Le Paslier M.-C."/>
            <person name="Harzallah Skhiri F."/>
            <person name="Brunel D."/>
            <person name="Nesme X."/>
            <person name="Chaouachi M."/>
        </authorList>
    </citation>
    <scope>NUCLEOTIDE SEQUENCE</scope>
    <source>
        <strain evidence="1">1724</strain>
        <plasmid evidence="1">pRi_1724</plasmid>
    </source>
</reference>
<organism evidence="1">
    <name type="scientific">Rhizobium rhizogenes</name>
    <name type="common">Agrobacterium rhizogenes</name>
    <dbReference type="NCBI Taxonomy" id="359"/>
    <lineage>
        <taxon>Bacteria</taxon>
        <taxon>Pseudomonadati</taxon>
        <taxon>Pseudomonadota</taxon>
        <taxon>Alphaproteobacteria</taxon>
        <taxon>Hyphomicrobiales</taxon>
        <taxon>Rhizobiaceae</taxon>
        <taxon>Rhizobium/Agrobacterium group</taxon>
        <taxon>Rhizobium</taxon>
    </lineage>
</organism>
<sequence length="70" mass="7408">MDGVNPARLLLPRRRETAAGSIGVRGASISSGSSPIPLFCDGVLARRRIFHDQPVKGPLASCGRFGFASR</sequence>
<accession>A0A2Z2PQ12</accession>
<dbReference type="EMBL" id="KY000038">
    <property type="protein sequence ID" value="ASK42969.1"/>
    <property type="molecule type" value="Genomic_DNA"/>
</dbReference>
<dbReference type="AlphaFoldDB" id="A0A2Z2PQ12"/>
<protein>
    <submittedName>
        <fullName evidence="1">Uncharacterized protein</fullName>
    </submittedName>
</protein>
<evidence type="ECO:0000313" key="1">
    <source>
        <dbReference type="EMBL" id="ASK42969.1"/>
    </source>
</evidence>
<keyword evidence="1" id="KW-0614">Plasmid</keyword>
<geneLocation type="plasmid" evidence="1">
    <name>pRi_1724</name>
</geneLocation>